<evidence type="ECO:0000313" key="8">
    <source>
        <dbReference type="Proteomes" id="UP000637720"/>
    </source>
</evidence>
<evidence type="ECO:0000256" key="3">
    <source>
        <dbReference type="ARBA" id="ARBA00023235"/>
    </source>
</evidence>
<dbReference type="InterPro" id="IPR020094">
    <property type="entry name" value="TruA/RsuA/RluB/E/F_N"/>
</dbReference>
<comment type="caution">
    <text evidence="7">The sequence shown here is derived from an EMBL/GenBank/DDBJ whole genome shotgun (WGS) entry which is preliminary data.</text>
</comment>
<gene>
    <name evidence="7" type="ORF">GCM10007043_22220</name>
</gene>
<evidence type="ECO:0000256" key="4">
    <source>
        <dbReference type="PROSITE-ProRule" id="PRU00182"/>
    </source>
</evidence>
<reference evidence="7" key="2">
    <citation type="submission" date="2020-09" db="EMBL/GenBank/DDBJ databases">
        <authorList>
            <person name="Sun Q."/>
            <person name="Ohkuma M."/>
        </authorList>
    </citation>
    <scope>NUCLEOTIDE SEQUENCE</scope>
    <source>
        <strain evidence="7">JCM 14719</strain>
    </source>
</reference>
<comment type="similarity">
    <text evidence="1 5">Belongs to the pseudouridine synthase RsuA family.</text>
</comment>
<dbReference type="CDD" id="cd02553">
    <property type="entry name" value="PseudoU_synth_RsuA"/>
    <property type="match status" value="1"/>
</dbReference>
<dbReference type="AlphaFoldDB" id="A0A8J3BED6"/>
<evidence type="ECO:0000256" key="5">
    <source>
        <dbReference type="RuleBase" id="RU003887"/>
    </source>
</evidence>
<evidence type="ECO:0000256" key="1">
    <source>
        <dbReference type="ARBA" id="ARBA00008348"/>
    </source>
</evidence>
<evidence type="ECO:0000259" key="6">
    <source>
        <dbReference type="SMART" id="SM00363"/>
    </source>
</evidence>
<dbReference type="InterPro" id="IPR000748">
    <property type="entry name" value="PsdUridine_synth_RsuA/RluB/E/F"/>
</dbReference>
<dbReference type="EC" id="5.4.99.-" evidence="5"/>
<dbReference type="GO" id="GO:0003723">
    <property type="term" value="F:RNA binding"/>
    <property type="evidence" value="ECO:0007669"/>
    <property type="project" value="UniProtKB-KW"/>
</dbReference>
<keyword evidence="3 5" id="KW-0413">Isomerase</keyword>
<dbReference type="SMART" id="SM00363">
    <property type="entry name" value="S4"/>
    <property type="match status" value="1"/>
</dbReference>
<dbReference type="CDD" id="cd00165">
    <property type="entry name" value="S4"/>
    <property type="match status" value="1"/>
</dbReference>
<dbReference type="FunFam" id="3.10.290.10:FF:000003">
    <property type="entry name" value="Pseudouridine synthase"/>
    <property type="match status" value="1"/>
</dbReference>
<sequence length="245" mass="26915">MAKARLDKILAASGFGTRKEVKKLIKEGLVTVDGEPAHDPGMHVDPDTQFIAVAGQDVEYRKHLYLMMNKPPGVITATEDRSHPTVNGLLDPHLARRVFPVGRLDKDTEGLLLLTDDGKLAHGILSPRRKVEKEYIAVIDGPIGEAEKLAFEQGLVLDDGTLTKPAKLKVLEDGAHPRVAVTLIEGKYHQVKRMFATLGRRVLHLKRIRIGPLVLDEALSPGDYRPLTPDEEAALLALRSASARE</sequence>
<dbReference type="InterPro" id="IPR050343">
    <property type="entry name" value="RsuA_PseudoU_synthase"/>
</dbReference>
<dbReference type="InterPro" id="IPR018496">
    <property type="entry name" value="PsdUridine_synth_RsuA/RluB_CS"/>
</dbReference>
<dbReference type="Proteomes" id="UP000637720">
    <property type="component" value="Unassembled WGS sequence"/>
</dbReference>
<evidence type="ECO:0000256" key="2">
    <source>
        <dbReference type="ARBA" id="ARBA00022884"/>
    </source>
</evidence>
<dbReference type="InterPro" id="IPR036986">
    <property type="entry name" value="S4_RNA-bd_sf"/>
</dbReference>
<dbReference type="Gene3D" id="3.30.70.580">
    <property type="entry name" value="Pseudouridine synthase I, catalytic domain, N-terminal subdomain"/>
    <property type="match status" value="1"/>
</dbReference>
<dbReference type="RefSeq" id="WP_188818134.1">
    <property type="nucleotide sequence ID" value="NZ_BMOF01000067.1"/>
</dbReference>
<dbReference type="SUPFAM" id="SSF55120">
    <property type="entry name" value="Pseudouridine synthase"/>
    <property type="match status" value="1"/>
</dbReference>
<dbReference type="Pfam" id="PF00849">
    <property type="entry name" value="PseudoU_synth_2"/>
    <property type="match status" value="1"/>
</dbReference>
<accession>A0A8J3BED6</accession>
<protein>
    <recommendedName>
        <fullName evidence="5">Pseudouridine synthase</fullName>
        <ecNumber evidence="5">5.4.99.-</ecNumber>
    </recommendedName>
</protein>
<dbReference type="PANTHER" id="PTHR47683:SF4">
    <property type="entry name" value="PSEUDOURIDINE SYNTHASE"/>
    <property type="match status" value="1"/>
</dbReference>
<dbReference type="Gene3D" id="3.30.70.1560">
    <property type="entry name" value="Alpha-L RNA-binding motif"/>
    <property type="match status" value="1"/>
</dbReference>
<feature type="domain" description="RNA-binding S4" evidence="6">
    <location>
        <begin position="4"/>
        <end position="72"/>
    </location>
</feature>
<dbReference type="PROSITE" id="PS50889">
    <property type="entry name" value="S4"/>
    <property type="match status" value="1"/>
</dbReference>
<dbReference type="NCBIfam" id="TIGR00093">
    <property type="entry name" value="pseudouridine synthase"/>
    <property type="match status" value="1"/>
</dbReference>
<proteinExistence type="inferred from homology"/>
<dbReference type="Gene3D" id="3.10.290.10">
    <property type="entry name" value="RNA-binding S4 domain"/>
    <property type="match status" value="1"/>
</dbReference>
<dbReference type="EMBL" id="BMOF01000067">
    <property type="protein sequence ID" value="GGK07694.1"/>
    <property type="molecule type" value="Genomic_DNA"/>
</dbReference>
<dbReference type="GO" id="GO:0000455">
    <property type="term" value="P:enzyme-directed rRNA pseudouridine synthesis"/>
    <property type="evidence" value="ECO:0007669"/>
    <property type="project" value="UniProtKB-ARBA"/>
</dbReference>
<dbReference type="InterPro" id="IPR020103">
    <property type="entry name" value="PsdUridine_synth_cat_dom_sf"/>
</dbReference>
<dbReference type="PANTHER" id="PTHR47683">
    <property type="entry name" value="PSEUDOURIDINE SYNTHASE FAMILY PROTEIN-RELATED"/>
    <property type="match status" value="1"/>
</dbReference>
<reference evidence="7" key="1">
    <citation type="journal article" date="2014" name="Int. J. Syst. Evol. Microbiol.">
        <title>Complete genome sequence of Corynebacterium casei LMG S-19264T (=DSM 44701T), isolated from a smear-ripened cheese.</title>
        <authorList>
            <consortium name="US DOE Joint Genome Institute (JGI-PGF)"/>
            <person name="Walter F."/>
            <person name="Albersmeier A."/>
            <person name="Kalinowski J."/>
            <person name="Ruckert C."/>
        </authorList>
    </citation>
    <scope>NUCLEOTIDE SEQUENCE</scope>
    <source>
        <strain evidence="7">JCM 14719</strain>
    </source>
</reference>
<dbReference type="PROSITE" id="PS01149">
    <property type="entry name" value="PSI_RSU"/>
    <property type="match status" value="1"/>
</dbReference>
<dbReference type="InterPro" id="IPR002942">
    <property type="entry name" value="S4_RNA-bd"/>
</dbReference>
<dbReference type="InterPro" id="IPR042092">
    <property type="entry name" value="PsdUridine_s_RsuA/RluB/E/F_cat"/>
</dbReference>
<organism evidence="7 8">
    <name type="scientific">Calditerricola satsumensis</name>
    <dbReference type="NCBI Taxonomy" id="373054"/>
    <lineage>
        <taxon>Bacteria</taxon>
        <taxon>Bacillati</taxon>
        <taxon>Bacillota</taxon>
        <taxon>Bacilli</taxon>
        <taxon>Bacillales</taxon>
        <taxon>Bacillaceae</taxon>
        <taxon>Calditerricola</taxon>
    </lineage>
</organism>
<dbReference type="InterPro" id="IPR006145">
    <property type="entry name" value="PsdUridine_synth_RsuA/RluA"/>
</dbReference>
<dbReference type="GO" id="GO:0005829">
    <property type="term" value="C:cytosol"/>
    <property type="evidence" value="ECO:0007669"/>
    <property type="project" value="UniProtKB-ARBA"/>
</dbReference>
<name>A0A8J3BED6_9BACI</name>
<dbReference type="GO" id="GO:0120159">
    <property type="term" value="F:rRNA pseudouridine synthase activity"/>
    <property type="evidence" value="ECO:0007669"/>
    <property type="project" value="UniProtKB-ARBA"/>
</dbReference>
<dbReference type="SUPFAM" id="SSF55174">
    <property type="entry name" value="Alpha-L RNA-binding motif"/>
    <property type="match status" value="1"/>
</dbReference>
<keyword evidence="2 4" id="KW-0694">RNA-binding</keyword>
<dbReference type="FunFam" id="3.30.70.1560:FF:000001">
    <property type="entry name" value="Pseudouridine synthase"/>
    <property type="match status" value="1"/>
</dbReference>
<keyword evidence="8" id="KW-1185">Reference proteome</keyword>
<dbReference type="Pfam" id="PF01479">
    <property type="entry name" value="S4"/>
    <property type="match status" value="1"/>
</dbReference>
<evidence type="ECO:0000313" key="7">
    <source>
        <dbReference type="EMBL" id="GGK07694.1"/>
    </source>
</evidence>